<proteinExistence type="inferred from homology"/>
<dbReference type="Pfam" id="PF02752">
    <property type="entry name" value="Arrestin_C"/>
    <property type="match status" value="1"/>
</dbReference>
<accession>A0A8B8E0N3</accession>
<gene>
    <name evidence="4" type="primary">LOC111130513</name>
</gene>
<protein>
    <submittedName>
        <fullName evidence="4">Arrestin domain-containing protein 2-like</fullName>
    </submittedName>
</protein>
<dbReference type="SMART" id="SM01017">
    <property type="entry name" value="Arrestin_C"/>
    <property type="match status" value="1"/>
</dbReference>
<evidence type="ECO:0000259" key="2">
    <source>
        <dbReference type="SMART" id="SM01017"/>
    </source>
</evidence>
<organism evidence="3 4">
    <name type="scientific">Crassostrea virginica</name>
    <name type="common">Eastern oyster</name>
    <dbReference type="NCBI Taxonomy" id="6565"/>
    <lineage>
        <taxon>Eukaryota</taxon>
        <taxon>Metazoa</taxon>
        <taxon>Spiralia</taxon>
        <taxon>Lophotrochozoa</taxon>
        <taxon>Mollusca</taxon>
        <taxon>Bivalvia</taxon>
        <taxon>Autobranchia</taxon>
        <taxon>Pteriomorphia</taxon>
        <taxon>Ostreida</taxon>
        <taxon>Ostreoidea</taxon>
        <taxon>Ostreidae</taxon>
        <taxon>Crassostrea</taxon>
    </lineage>
</organism>
<dbReference type="RefSeq" id="XP_022333363.1">
    <property type="nucleotide sequence ID" value="XM_022477655.1"/>
</dbReference>
<evidence type="ECO:0000256" key="1">
    <source>
        <dbReference type="ARBA" id="ARBA00005298"/>
    </source>
</evidence>
<name>A0A8B8E0N3_CRAVI</name>
<dbReference type="GeneID" id="111130513"/>
<dbReference type="InterPro" id="IPR011021">
    <property type="entry name" value="Arrestin-like_N"/>
</dbReference>
<feature type="domain" description="Arrestin C-terminal-like" evidence="2">
    <location>
        <begin position="169"/>
        <end position="298"/>
    </location>
</feature>
<dbReference type="InterPro" id="IPR050357">
    <property type="entry name" value="Arrestin_domain-protein"/>
</dbReference>
<dbReference type="PANTHER" id="PTHR11188:SF176">
    <property type="entry name" value="ARRESTIN DOMAIN-CONTAINING PROTEIN 1"/>
    <property type="match status" value="1"/>
</dbReference>
<dbReference type="Gene3D" id="2.60.40.640">
    <property type="match status" value="2"/>
</dbReference>
<reference evidence="4" key="1">
    <citation type="submission" date="2025-08" db="UniProtKB">
        <authorList>
            <consortium name="RefSeq"/>
        </authorList>
    </citation>
    <scope>IDENTIFICATION</scope>
    <source>
        <tissue evidence="4">Whole sample</tissue>
    </source>
</reference>
<dbReference type="AlphaFoldDB" id="A0A8B8E0N3"/>
<dbReference type="GO" id="GO:0015031">
    <property type="term" value="P:protein transport"/>
    <property type="evidence" value="ECO:0007669"/>
    <property type="project" value="TreeGrafter"/>
</dbReference>
<comment type="similarity">
    <text evidence="1">Belongs to the arrestin family.</text>
</comment>
<dbReference type="InterPro" id="IPR011022">
    <property type="entry name" value="Arrestin_C-like"/>
</dbReference>
<dbReference type="KEGG" id="cvn:111130513"/>
<dbReference type="PANTHER" id="PTHR11188">
    <property type="entry name" value="ARRESTIN DOMAIN CONTAINING PROTEIN"/>
    <property type="match status" value="1"/>
</dbReference>
<dbReference type="SUPFAM" id="SSF81296">
    <property type="entry name" value="E set domains"/>
    <property type="match status" value="2"/>
</dbReference>
<keyword evidence="3" id="KW-1185">Reference proteome</keyword>
<sequence>MSVVGKFKIVLGKSPAVFFPGQRIEGVVQFSTDRKIDTTGVYIELTGVTYVNFKEKIDRNKGGEQRYTSLDKHCHSTIALASKGGAEFCLSAGTYQYHFTTQLPEELPTSFECENGYIRYYLRAYIVLPAQDNPDCLLPFTIVTFFNLNESNYAKRSEEAEDVQTVGCCKEYVRVNLKTSKSGYVPGEIIQLEAAIDNQTQGILNQAWVSLVMNTALRTKDKDLLTEEVIRNWPVQEIPANSTSTLNDIELVVPPLPSSGSRFCNNIDIHYSLKLCVQLTSHSYCTASVDLLIGNVPLYGCHSNFREFNKPCDIKDTINISDVPTQDLFENDQVVPVFKCEDRFIVTVDNYFVFPESKNQWNSMPLQCGKMKWSPIYMYYVKMANKDL</sequence>
<dbReference type="Pfam" id="PF00339">
    <property type="entry name" value="Arrestin_N"/>
    <property type="match status" value="1"/>
</dbReference>
<dbReference type="InterPro" id="IPR014756">
    <property type="entry name" value="Ig_E-set"/>
</dbReference>
<dbReference type="InterPro" id="IPR014752">
    <property type="entry name" value="Arrestin-like_C"/>
</dbReference>
<dbReference type="GO" id="GO:0005737">
    <property type="term" value="C:cytoplasm"/>
    <property type="evidence" value="ECO:0007669"/>
    <property type="project" value="TreeGrafter"/>
</dbReference>
<evidence type="ECO:0000313" key="4">
    <source>
        <dbReference type="RefSeq" id="XP_022333363.1"/>
    </source>
</evidence>
<dbReference type="Proteomes" id="UP000694844">
    <property type="component" value="Chromosome 4"/>
</dbReference>
<evidence type="ECO:0000313" key="3">
    <source>
        <dbReference type="Proteomes" id="UP000694844"/>
    </source>
</evidence>
<dbReference type="OrthoDB" id="2333384at2759"/>